<dbReference type="PROSITE" id="PS50216">
    <property type="entry name" value="DHHC"/>
    <property type="match status" value="1"/>
</dbReference>
<dbReference type="InterPro" id="IPR001594">
    <property type="entry name" value="Palmitoyltrfase_DHHC"/>
</dbReference>
<dbReference type="Proteomes" id="UP001108240">
    <property type="component" value="Unplaced"/>
</dbReference>
<feature type="domain" description="Palmitoyltransferase DHHC" evidence="8">
    <location>
        <begin position="123"/>
        <end position="242"/>
    </location>
</feature>
<dbReference type="GO" id="GO:0016020">
    <property type="term" value="C:membrane"/>
    <property type="evidence" value="ECO:0007669"/>
    <property type="project" value="UniProtKB-SubCell"/>
</dbReference>
<protein>
    <recommendedName>
        <fullName evidence="7">Palmitoyltransferase</fullName>
        <ecNumber evidence="7">2.3.1.225</ecNumber>
    </recommendedName>
</protein>
<comment type="catalytic activity">
    <reaction evidence="7">
        <text>L-cysteinyl-[protein] + hexadecanoyl-CoA = S-hexadecanoyl-L-cysteinyl-[protein] + CoA</text>
        <dbReference type="Rhea" id="RHEA:36683"/>
        <dbReference type="Rhea" id="RHEA-COMP:10131"/>
        <dbReference type="Rhea" id="RHEA-COMP:11032"/>
        <dbReference type="ChEBI" id="CHEBI:29950"/>
        <dbReference type="ChEBI" id="CHEBI:57287"/>
        <dbReference type="ChEBI" id="CHEBI:57379"/>
        <dbReference type="ChEBI" id="CHEBI:74151"/>
        <dbReference type="EC" id="2.3.1.225"/>
    </reaction>
</comment>
<dbReference type="EC" id="2.3.1.225" evidence="7"/>
<keyword evidence="3 7" id="KW-0812">Transmembrane</keyword>
<keyword evidence="5 7" id="KW-0472">Membrane</keyword>
<keyword evidence="6 7" id="KW-0012">Acyltransferase</keyword>
<accession>A0A9J7YJH0</accession>
<dbReference type="GeneTree" id="ENSGT00940000158214"/>
<evidence type="ECO:0000256" key="4">
    <source>
        <dbReference type="ARBA" id="ARBA00022989"/>
    </source>
</evidence>
<evidence type="ECO:0000256" key="7">
    <source>
        <dbReference type="RuleBase" id="RU079119"/>
    </source>
</evidence>
<evidence type="ECO:0000256" key="3">
    <source>
        <dbReference type="ARBA" id="ARBA00022692"/>
    </source>
</evidence>
<reference evidence="9" key="1">
    <citation type="submission" date="2025-08" db="UniProtKB">
        <authorList>
            <consortium name="Ensembl"/>
        </authorList>
    </citation>
    <scope>IDENTIFICATION</scope>
</reference>
<feature type="transmembrane region" description="Helical" evidence="7">
    <location>
        <begin position="207"/>
        <end position="233"/>
    </location>
</feature>
<evidence type="ECO:0000256" key="6">
    <source>
        <dbReference type="ARBA" id="ARBA00023315"/>
    </source>
</evidence>
<dbReference type="OMA" id="FYVMQRM"/>
<dbReference type="AlphaFoldDB" id="A0A9J7YJH0"/>
<evidence type="ECO:0000256" key="5">
    <source>
        <dbReference type="ARBA" id="ARBA00023136"/>
    </source>
</evidence>
<keyword evidence="2 7" id="KW-0808">Transferase</keyword>
<feature type="transmembrane region" description="Helical" evidence="7">
    <location>
        <begin position="16"/>
        <end position="42"/>
    </location>
</feature>
<evidence type="ECO:0000259" key="8">
    <source>
        <dbReference type="Pfam" id="PF01529"/>
    </source>
</evidence>
<comment type="subcellular location">
    <subcellularLocation>
        <location evidence="1">Membrane</location>
        <topology evidence="1">Multi-pass membrane protein</topology>
    </subcellularLocation>
</comment>
<reference evidence="9" key="2">
    <citation type="submission" date="2025-09" db="UniProtKB">
        <authorList>
            <consortium name="Ensembl"/>
        </authorList>
    </citation>
    <scope>IDENTIFICATION</scope>
</reference>
<evidence type="ECO:0000256" key="2">
    <source>
        <dbReference type="ARBA" id="ARBA00022679"/>
    </source>
</evidence>
<dbReference type="InterPro" id="IPR039859">
    <property type="entry name" value="PFA4/ZDH16/20/ERF2-like"/>
</dbReference>
<feature type="transmembrane region" description="Helical" evidence="7">
    <location>
        <begin position="49"/>
        <end position="67"/>
    </location>
</feature>
<organism evidence="9 10">
    <name type="scientific">Cyprinus carpio carpio</name>
    <dbReference type="NCBI Taxonomy" id="630221"/>
    <lineage>
        <taxon>Eukaryota</taxon>
        <taxon>Metazoa</taxon>
        <taxon>Chordata</taxon>
        <taxon>Craniata</taxon>
        <taxon>Vertebrata</taxon>
        <taxon>Euteleostomi</taxon>
        <taxon>Actinopterygii</taxon>
        <taxon>Neopterygii</taxon>
        <taxon>Teleostei</taxon>
        <taxon>Ostariophysi</taxon>
        <taxon>Cypriniformes</taxon>
        <taxon>Cyprinidae</taxon>
        <taxon>Cyprininae</taxon>
        <taxon>Cyprinus</taxon>
    </lineage>
</organism>
<evidence type="ECO:0000313" key="10">
    <source>
        <dbReference type="Proteomes" id="UP001108240"/>
    </source>
</evidence>
<name>A0A9J7YJH0_CYPCA</name>
<keyword evidence="10" id="KW-1185">Reference proteome</keyword>
<evidence type="ECO:0000256" key="1">
    <source>
        <dbReference type="ARBA" id="ARBA00004141"/>
    </source>
</evidence>
<dbReference type="PANTHER" id="PTHR12246">
    <property type="entry name" value="PALMITOYLTRANSFERASE ZDHHC16"/>
    <property type="match status" value="1"/>
</dbReference>
<feature type="transmembrane region" description="Helical" evidence="7">
    <location>
        <begin position="171"/>
        <end position="195"/>
    </location>
</feature>
<dbReference type="Pfam" id="PF01529">
    <property type="entry name" value="DHHC"/>
    <property type="match status" value="1"/>
</dbReference>
<proteinExistence type="inferred from homology"/>
<evidence type="ECO:0000313" key="9">
    <source>
        <dbReference type="Ensembl" id="ENSCCRP00000119456.1"/>
    </source>
</evidence>
<sequence>MLLTACLRRCARLLCWIPVTIVIMVVMWSYYAYVVHFCWILLSSSTQRVVFLCLFHISFGMFSWSFWKTLSTPPSSPSVEFQLSSSDSLLYEQERGGMEKSQILLDISQKLSVHTRTAAGAIRFCHHCQLIKPDRCHHCSVCQMCVLKMDHHCPWLNNCIGFSNYKFFMLFLLYSLLYCLLIIATVTPTFIQLWLGKLFDSCVKLHVLFLTLVSAMFAVTLCFLLFFHIWLLASNKTTLEWLSVPFFVDGPASEAFDVGVRANFLQVFGKNKSLWPFPIFTRSVLRNTGPSQKISIFQPLNNYVQLCTQYLVGNPFTEMTASMRRGMEAISLWHC</sequence>
<keyword evidence="4 7" id="KW-1133">Transmembrane helix</keyword>
<comment type="similarity">
    <text evidence="7">Belongs to the DHHC palmitoyltransferase family.</text>
</comment>
<dbReference type="GO" id="GO:0019706">
    <property type="term" value="F:protein-cysteine S-palmitoyltransferase activity"/>
    <property type="evidence" value="ECO:0007669"/>
    <property type="project" value="UniProtKB-EC"/>
</dbReference>
<comment type="domain">
    <text evidence="7">The DHHC domain is required for palmitoyltransferase activity.</text>
</comment>
<dbReference type="Ensembl" id="ENSCCRT00000159579.1">
    <property type="protein sequence ID" value="ENSCCRP00000119456.1"/>
    <property type="gene ID" value="ENSCCRG00000061709.1"/>
</dbReference>